<dbReference type="PROSITE" id="PS51285">
    <property type="entry name" value="AGC_KINASE_CTER"/>
    <property type="match status" value="1"/>
</dbReference>
<evidence type="ECO:0000256" key="10">
    <source>
        <dbReference type="RuleBase" id="RU000304"/>
    </source>
</evidence>
<feature type="compositionally biased region" description="Basic and acidic residues" evidence="11">
    <location>
        <begin position="17"/>
        <end position="30"/>
    </location>
</feature>
<sequence length="406" mass="46555">MAATAIKNHLPSALLPHHRESSPPKDDPKPLQKQSTQEIHEEREQEKRLVSQWEDHKLALSPSQVSQAPSQKQVGQSQRHLRCEDFDLVKTLGTGTFARVWLARLANAKREDRDKVFALKILRKVDVIRLKQVEHVRNERNVLAVVAGHPFITTMVASFQDQDSLYILLDYCPGGEVFSYLRRARRFNEHTSQFYAAEIVLVLEFLHEHEGVAYRDLKPENILIDAEGHLKLVDFGFAKKVDDRETYTLCGTPEYLAPEVIRNTGHGCAVDWWAFGILVYEFLVGQPPFWDQNPMKIYEQIVAGHVRYPSAMSPDARSLIAGLCTVDVSKRLGNIKGGAKTVKQHPWFKGTDWDALYHRRVQGPIVPHLRGPADTRNFDEYDPEPEGREPYTEELRQRWDASFADF</sequence>
<organism evidence="14 15">
    <name type="scientific">Pseudovirgaria hyperparasitica</name>
    <dbReference type="NCBI Taxonomy" id="470096"/>
    <lineage>
        <taxon>Eukaryota</taxon>
        <taxon>Fungi</taxon>
        <taxon>Dikarya</taxon>
        <taxon>Ascomycota</taxon>
        <taxon>Pezizomycotina</taxon>
        <taxon>Dothideomycetes</taxon>
        <taxon>Dothideomycetes incertae sedis</taxon>
        <taxon>Acrospermales</taxon>
        <taxon>Acrospermaceae</taxon>
        <taxon>Pseudovirgaria</taxon>
    </lineage>
</organism>
<feature type="region of interest" description="Disordered" evidence="11">
    <location>
        <begin position="369"/>
        <end position="394"/>
    </location>
</feature>
<feature type="compositionally biased region" description="Basic and acidic residues" evidence="11">
    <location>
        <begin position="38"/>
        <end position="50"/>
    </location>
</feature>
<dbReference type="GO" id="GO:0004691">
    <property type="term" value="F:cAMP-dependent protein kinase activity"/>
    <property type="evidence" value="ECO:0007669"/>
    <property type="project" value="UniProtKB-EC"/>
</dbReference>
<evidence type="ECO:0000256" key="5">
    <source>
        <dbReference type="ARBA" id="ARBA00022777"/>
    </source>
</evidence>
<keyword evidence="3" id="KW-0808">Transferase</keyword>
<dbReference type="PANTHER" id="PTHR24353:SF37">
    <property type="entry name" value="CAMP-DEPENDENT PROTEIN KINASE CATALYTIC SUBUNIT PRKX"/>
    <property type="match status" value="1"/>
</dbReference>
<evidence type="ECO:0000313" key="15">
    <source>
        <dbReference type="Proteomes" id="UP000799437"/>
    </source>
</evidence>
<dbReference type="PROSITE" id="PS00107">
    <property type="entry name" value="PROTEIN_KINASE_ATP"/>
    <property type="match status" value="1"/>
</dbReference>
<keyword evidence="4 9" id="KW-0547">Nucleotide-binding</keyword>
<dbReference type="EMBL" id="ML996571">
    <property type="protein sequence ID" value="KAF2758489.1"/>
    <property type="molecule type" value="Genomic_DNA"/>
</dbReference>
<dbReference type="OrthoDB" id="63267at2759"/>
<evidence type="ECO:0000256" key="2">
    <source>
        <dbReference type="ARBA" id="ARBA00022527"/>
    </source>
</evidence>
<dbReference type="GO" id="GO:0005524">
    <property type="term" value="F:ATP binding"/>
    <property type="evidence" value="ECO:0007669"/>
    <property type="project" value="UniProtKB-UniRule"/>
</dbReference>
<dbReference type="FunFam" id="1.10.510.10:FF:000005">
    <property type="entry name" value="cAMP-dependent protein kinase catalytic subunit alpha"/>
    <property type="match status" value="1"/>
</dbReference>
<keyword evidence="5 14" id="KW-0418">Kinase</keyword>
<evidence type="ECO:0000313" key="14">
    <source>
        <dbReference type="EMBL" id="KAF2758489.1"/>
    </source>
</evidence>
<accession>A0A6A6W8F0</accession>
<feature type="binding site" evidence="9">
    <location>
        <position position="120"/>
    </location>
    <ligand>
        <name>ATP</name>
        <dbReference type="ChEBI" id="CHEBI:30616"/>
    </ligand>
</feature>
<proteinExistence type="inferred from homology"/>
<comment type="similarity">
    <text evidence="10">Belongs to the protein kinase superfamily.</text>
</comment>
<evidence type="ECO:0000256" key="4">
    <source>
        <dbReference type="ARBA" id="ARBA00022741"/>
    </source>
</evidence>
<dbReference type="Proteomes" id="UP000799437">
    <property type="component" value="Unassembled WGS sequence"/>
</dbReference>
<keyword evidence="2 10" id="KW-0723">Serine/threonine-protein kinase</keyword>
<dbReference type="CDD" id="cd05580">
    <property type="entry name" value="STKc_PKA_like"/>
    <property type="match status" value="1"/>
</dbReference>
<dbReference type="RefSeq" id="XP_033600940.1">
    <property type="nucleotide sequence ID" value="XM_033741821.1"/>
</dbReference>
<dbReference type="GeneID" id="54482875"/>
<evidence type="ECO:0000256" key="6">
    <source>
        <dbReference type="ARBA" id="ARBA00022840"/>
    </source>
</evidence>
<evidence type="ECO:0000256" key="11">
    <source>
        <dbReference type="SAM" id="MobiDB-lite"/>
    </source>
</evidence>
<dbReference type="PROSITE" id="PS50011">
    <property type="entry name" value="PROTEIN_KINASE_DOM"/>
    <property type="match status" value="1"/>
</dbReference>
<dbReference type="SMART" id="SM00220">
    <property type="entry name" value="S_TKc"/>
    <property type="match status" value="1"/>
</dbReference>
<evidence type="ECO:0000256" key="9">
    <source>
        <dbReference type="PROSITE-ProRule" id="PRU10141"/>
    </source>
</evidence>
<dbReference type="InterPro" id="IPR017441">
    <property type="entry name" value="Protein_kinase_ATP_BS"/>
</dbReference>
<dbReference type="Gene3D" id="1.10.510.10">
    <property type="entry name" value="Transferase(Phosphotransferase) domain 1"/>
    <property type="match status" value="1"/>
</dbReference>
<keyword evidence="6 9" id="KW-0067">ATP-binding</keyword>
<gene>
    <name evidence="14" type="ORF">EJ05DRAFT_438177</name>
</gene>
<feature type="region of interest" description="Disordered" evidence="11">
    <location>
        <begin position="1"/>
        <end position="50"/>
    </location>
</feature>
<dbReference type="PROSITE" id="PS00108">
    <property type="entry name" value="PROTEIN_KINASE_ST"/>
    <property type="match status" value="1"/>
</dbReference>
<dbReference type="AlphaFoldDB" id="A0A6A6W8F0"/>
<protein>
    <recommendedName>
        <fullName evidence="1">cAMP-dependent protein kinase</fullName>
        <ecNumber evidence="1">2.7.11.11</ecNumber>
    </recommendedName>
</protein>
<dbReference type="PANTHER" id="PTHR24353">
    <property type="entry name" value="CYCLIC NUCLEOTIDE-DEPENDENT PROTEIN KINASE"/>
    <property type="match status" value="1"/>
</dbReference>
<dbReference type="Pfam" id="PF00069">
    <property type="entry name" value="Pkinase"/>
    <property type="match status" value="1"/>
</dbReference>
<keyword evidence="15" id="KW-1185">Reference proteome</keyword>
<evidence type="ECO:0000256" key="8">
    <source>
        <dbReference type="ARBA" id="ARBA00047454"/>
    </source>
</evidence>
<comment type="catalytic activity">
    <reaction evidence="7">
        <text>L-threonyl-[protein] + ATP = O-phospho-L-threonyl-[protein] + ADP + H(+)</text>
        <dbReference type="Rhea" id="RHEA:46608"/>
        <dbReference type="Rhea" id="RHEA-COMP:11060"/>
        <dbReference type="Rhea" id="RHEA-COMP:11605"/>
        <dbReference type="ChEBI" id="CHEBI:15378"/>
        <dbReference type="ChEBI" id="CHEBI:30013"/>
        <dbReference type="ChEBI" id="CHEBI:30616"/>
        <dbReference type="ChEBI" id="CHEBI:61977"/>
        <dbReference type="ChEBI" id="CHEBI:456216"/>
        <dbReference type="EC" id="2.7.11.11"/>
    </reaction>
</comment>
<evidence type="ECO:0000259" key="12">
    <source>
        <dbReference type="PROSITE" id="PS50011"/>
    </source>
</evidence>
<evidence type="ECO:0000256" key="1">
    <source>
        <dbReference type="ARBA" id="ARBA00012444"/>
    </source>
</evidence>
<dbReference type="GO" id="GO:0005952">
    <property type="term" value="C:cAMP-dependent protein kinase complex"/>
    <property type="evidence" value="ECO:0007669"/>
    <property type="project" value="TreeGrafter"/>
</dbReference>
<evidence type="ECO:0000256" key="7">
    <source>
        <dbReference type="ARBA" id="ARBA00047292"/>
    </source>
</evidence>
<dbReference type="InterPro" id="IPR011009">
    <property type="entry name" value="Kinase-like_dom_sf"/>
</dbReference>
<reference evidence="14" key="1">
    <citation type="journal article" date="2020" name="Stud. Mycol.">
        <title>101 Dothideomycetes genomes: a test case for predicting lifestyles and emergence of pathogens.</title>
        <authorList>
            <person name="Haridas S."/>
            <person name="Albert R."/>
            <person name="Binder M."/>
            <person name="Bloem J."/>
            <person name="Labutti K."/>
            <person name="Salamov A."/>
            <person name="Andreopoulos B."/>
            <person name="Baker S."/>
            <person name="Barry K."/>
            <person name="Bills G."/>
            <person name="Bluhm B."/>
            <person name="Cannon C."/>
            <person name="Castanera R."/>
            <person name="Culley D."/>
            <person name="Daum C."/>
            <person name="Ezra D."/>
            <person name="Gonzalez J."/>
            <person name="Henrissat B."/>
            <person name="Kuo A."/>
            <person name="Liang C."/>
            <person name="Lipzen A."/>
            <person name="Lutzoni F."/>
            <person name="Magnuson J."/>
            <person name="Mondo S."/>
            <person name="Nolan M."/>
            <person name="Ohm R."/>
            <person name="Pangilinan J."/>
            <person name="Park H.-J."/>
            <person name="Ramirez L."/>
            <person name="Alfaro M."/>
            <person name="Sun H."/>
            <person name="Tritt A."/>
            <person name="Yoshinaga Y."/>
            <person name="Zwiers L.-H."/>
            <person name="Turgeon B."/>
            <person name="Goodwin S."/>
            <person name="Spatafora J."/>
            <person name="Crous P."/>
            <person name="Grigoriev I."/>
        </authorList>
    </citation>
    <scope>NUCLEOTIDE SEQUENCE</scope>
    <source>
        <strain evidence="14">CBS 121739</strain>
    </source>
</reference>
<dbReference type="Gene3D" id="3.30.200.20">
    <property type="entry name" value="Phosphorylase Kinase, domain 1"/>
    <property type="match status" value="1"/>
</dbReference>
<dbReference type="SMART" id="SM00133">
    <property type="entry name" value="S_TK_X"/>
    <property type="match status" value="1"/>
</dbReference>
<feature type="domain" description="AGC-kinase C-terminal" evidence="13">
    <location>
        <begin position="349"/>
        <end position="406"/>
    </location>
</feature>
<comment type="catalytic activity">
    <reaction evidence="8">
        <text>L-seryl-[protein] + ATP = O-phospho-L-seryl-[protein] + ADP + H(+)</text>
        <dbReference type="Rhea" id="RHEA:17989"/>
        <dbReference type="Rhea" id="RHEA-COMP:9863"/>
        <dbReference type="Rhea" id="RHEA-COMP:11604"/>
        <dbReference type="ChEBI" id="CHEBI:15378"/>
        <dbReference type="ChEBI" id="CHEBI:29999"/>
        <dbReference type="ChEBI" id="CHEBI:30616"/>
        <dbReference type="ChEBI" id="CHEBI:83421"/>
        <dbReference type="ChEBI" id="CHEBI:456216"/>
        <dbReference type="EC" id="2.7.11.11"/>
    </reaction>
</comment>
<feature type="domain" description="Protein kinase" evidence="12">
    <location>
        <begin position="86"/>
        <end position="348"/>
    </location>
</feature>
<dbReference type="FunFam" id="3.30.200.20:FF:000822">
    <property type="entry name" value="cAMP-dependent protein kinase catalytic subunit, putative"/>
    <property type="match status" value="1"/>
</dbReference>
<dbReference type="InterPro" id="IPR008271">
    <property type="entry name" value="Ser/Thr_kinase_AS"/>
</dbReference>
<dbReference type="SUPFAM" id="SSF56112">
    <property type="entry name" value="Protein kinase-like (PK-like)"/>
    <property type="match status" value="1"/>
</dbReference>
<dbReference type="InterPro" id="IPR000961">
    <property type="entry name" value="AGC-kinase_C"/>
</dbReference>
<evidence type="ECO:0000259" key="13">
    <source>
        <dbReference type="PROSITE" id="PS51285"/>
    </source>
</evidence>
<evidence type="ECO:0000256" key="3">
    <source>
        <dbReference type="ARBA" id="ARBA00022679"/>
    </source>
</evidence>
<dbReference type="InterPro" id="IPR000719">
    <property type="entry name" value="Prot_kinase_dom"/>
</dbReference>
<name>A0A6A6W8F0_9PEZI</name>
<feature type="compositionally biased region" description="Basic and acidic residues" evidence="11">
    <location>
        <begin position="371"/>
        <end position="394"/>
    </location>
</feature>
<dbReference type="GO" id="GO:0005829">
    <property type="term" value="C:cytosol"/>
    <property type="evidence" value="ECO:0007669"/>
    <property type="project" value="TreeGrafter"/>
</dbReference>
<dbReference type="EC" id="2.7.11.11" evidence="1"/>